<name>A0A127PMQ0_9BURK</name>
<dbReference type="AlphaFoldDB" id="A0A127PMQ0"/>
<dbReference type="GO" id="GO:0008270">
    <property type="term" value="F:zinc ion binding"/>
    <property type="evidence" value="ECO:0007669"/>
    <property type="project" value="InterPro"/>
</dbReference>
<dbReference type="GO" id="GO:0006355">
    <property type="term" value="P:regulation of DNA-templated transcription"/>
    <property type="evidence" value="ECO:0007669"/>
    <property type="project" value="InterPro"/>
</dbReference>
<feature type="domain" description="Ada DNA repair metal-binding" evidence="2">
    <location>
        <begin position="22"/>
        <end position="73"/>
    </location>
</feature>
<evidence type="ECO:0000313" key="3">
    <source>
        <dbReference type="EMBL" id="AMP08954.1"/>
    </source>
</evidence>
<dbReference type="GO" id="GO:0006281">
    <property type="term" value="P:DNA repair"/>
    <property type="evidence" value="ECO:0007669"/>
    <property type="project" value="InterPro"/>
</dbReference>
<accession>A0A127PMQ0</accession>
<reference evidence="3 4" key="1">
    <citation type="submission" date="2015-11" db="EMBL/GenBank/DDBJ databases">
        <title>Exploring the genomic traits of fungus-feeding bacterial genus Collimonas.</title>
        <authorList>
            <person name="Song C."/>
            <person name="Schmidt R."/>
            <person name="de Jager V."/>
            <person name="Krzyzanowska D."/>
            <person name="Jongedijk E."/>
            <person name="Cankar K."/>
            <person name="Beekwilder J."/>
            <person name="van Veen A."/>
            <person name="de Boer W."/>
            <person name="van Veen J.A."/>
            <person name="Garbeva P."/>
        </authorList>
    </citation>
    <scope>NUCLEOTIDE SEQUENCE [LARGE SCALE GENOMIC DNA]</scope>
    <source>
        <strain evidence="3 4">Ter282</strain>
    </source>
</reference>
<dbReference type="GO" id="GO:0008168">
    <property type="term" value="F:methyltransferase activity"/>
    <property type="evidence" value="ECO:0007669"/>
    <property type="project" value="InterPro"/>
</dbReference>
<gene>
    <name evidence="3" type="ORF">CAter282_1161</name>
</gene>
<dbReference type="SUPFAM" id="SSF57884">
    <property type="entry name" value="Ada DNA repair protein, N-terminal domain (N-Ada 10)"/>
    <property type="match status" value="1"/>
</dbReference>
<sequence length="85" mass="9436">MWKLIGPDGKSYDSKKIGSLGGHRRGRIYGRLDCRAALQAIARGGYVANRVFFLNEEDARSAGYRPCAVCLPEAYVRWKATNKSA</sequence>
<protein>
    <submittedName>
        <fullName evidence="3">Metal binding domain of Ada family protein</fullName>
    </submittedName>
</protein>
<dbReference type="GO" id="GO:0003677">
    <property type="term" value="F:DNA binding"/>
    <property type="evidence" value="ECO:0007669"/>
    <property type="project" value="InterPro"/>
</dbReference>
<evidence type="ECO:0000256" key="1">
    <source>
        <dbReference type="ARBA" id="ARBA00023159"/>
    </source>
</evidence>
<dbReference type="PATRIC" id="fig|279058.17.peg.1252"/>
<dbReference type="InterPro" id="IPR035451">
    <property type="entry name" value="Ada-like_dom_sf"/>
</dbReference>
<organism evidence="3 4">
    <name type="scientific">Collimonas arenae</name>
    <dbReference type="NCBI Taxonomy" id="279058"/>
    <lineage>
        <taxon>Bacteria</taxon>
        <taxon>Pseudomonadati</taxon>
        <taxon>Pseudomonadota</taxon>
        <taxon>Betaproteobacteria</taxon>
        <taxon>Burkholderiales</taxon>
        <taxon>Oxalobacteraceae</taxon>
        <taxon>Collimonas</taxon>
    </lineage>
</organism>
<dbReference type="Proteomes" id="UP000071778">
    <property type="component" value="Chromosome"/>
</dbReference>
<dbReference type="Pfam" id="PF02805">
    <property type="entry name" value="Ada_Zn_binding"/>
    <property type="match status" value="1"/>
</dbReference>
<dbReference type="EMBL" id="CP013235">
    <property type="protein sequence ID" value="AMP08954.1"/>
    <property type="molecule type" value="Genomic_DNA"/>
</dbReference>
<evidence type="ECO:0000313" key="4">
    <source>
        <dbReference type="Proteomes" id="UP000071778"/>
    </source>
</evidence>
<dbReference type="RefSeq" id="WP_061532616.1">
    <property type="nucleotide sequence ID" value="NZ_CP013233.1"/>
</dbReference>
<keyword evidence="1" id="KW-0010">Activator</keyword>
<dbReference type="OrthoDB" id="894286at2"/>
<evidence type="ECO:0000259" key="2">
    <source>
        <dbReference type="Pfam" id="PF02805"/>
    </source>
</evidence>
<proteinExistence type="predicted"/>
<keyword evidence="4" id="KW-1185">Reference proteome</keyword>
<dbReference type="InterPro" id="IPR004026">
    <property type="entry name" value="Ada_DNA_repair_Zn-bd"/>
</dbReference>
<dbReference type="Gene3D" id="3.40.10.10">
    <property type="entry name" value="DNA Methylphosphotriester Repair Domain"/>
    <property type="match status" value="1"/>
</dbReference>